<feature type="transmembrane region" description="Helical" evidence="3">
    <location>
        <begin position="137"/>
        <end position="153"/>
    </location>
</feature>
<evidence type="ECO:0000256" key="2">
    <source>
        <dbReference type="ARBA" id="ARBA00022842"/>
    </source>
</evidence>
<keyword evidence="3" id="KW-0812">Transmembrane</keyword>
<accession>A0A0D2JD05</accession>
<evidence type="ECO:0000313" key="6">
    <source>
        <dbReference type="Proteomes" id="UP000054498"/>
    </source>
</evidence>
<dbReference type="KEGG" id="mng:MNEG_10438"/>
<dbReference type="RefSeq" id="XP_013896547.1">
    <property type="nucleotide sequence ID" value="XM_014041093.1"/>
</dbReference>
<keyword evidence="6" id="KW-1185">Reference proteome</keyword>
<dbReference type="GO" id="GO:0005886">
    <property type="term" value="C:plasma membrane"/>
    <property type="evidence" value="ECO:0007669"/>
    <property type="project" value="TreeGrafter"/>
</dbReference>
<dbReference type="PANTHER" id="PTHR24093:SF369">
    <property type="entry name" value="CALCIUM-TRANSPORTING ATPASE"/>
    <property type="match status" value="1"/>
</dbReference>
<dbReference type="GO" id="GO:0016787">
    <property type="term" value="F:hydrolase activity"/>
    <property type="evidence" value="ECO:0007669"/>
    <property type="project" value="UniProtKB-KW"/>
</dbReference>
<comment type="subcellular location">
    <subcellularLocation>
        <location evidence="1">Endomembrane system</location>
        <topology evidence="1">Multi-pass membrane protein</topology>
    </subcellularLocation>
</comment>
<dbReference type="GO" id="GO:0005388">
    <property type="term" value="F:P-type calcium transporter activity"/>
    <property type="evidence" value="ECO:0007669"/>
    <property type="project" value="TreeGrafter"/>
</dbReference>
<feature type="transmembrane region" description="Helical" evidence="3">
    <location>
        <begin position="106"/>
        <end position="125"/>
    </location>
</feature>
<dbReference type="SUPFAM" id="SSF81665">
    <property type="entry name" value="Calcium ATPase, transmembrane domain M"/>
    <property type="match status" value="1"/>
</dbReference>
<dbReference type="GeneID" id="25727600"/>
<dbReference type="InterPro" id="IPR004014">
    <property type="entry name" value="ATPase_P-typ_cation-transptr_N"/>
</dbReference>
<keyword evidence="2" id="KW-0460">Magnesium</keyword>
<dbReference type="Gene3D" id="1.20.1110.10">
    <property type="entry name" value="Calcium-transporting ATPase, transmembrane domain"/>
    <property type="match status" value="1"/>
</dbReference>
<dbReference type="EMBL" id="KK102532">
    <property type="protein sequence ID" value="KIY97527.1"/>
    <property type="molecule type" value="Genomic_DNA"/>
</dbReference>
<dbReference type="AlphaFoldDB" id="A0A0D2JD05"/>
<dbReference type="InterPro" id="IPR023298">
    <property type="entry name" value="ATPase_P-typ_TM_dom_sf"/>
</dbReference>
<keyword evidence="3" id="KW-0472">Membrane</keyword>
<dbReference type="GO" id="GO:0012505">
    <property type="term" value="C:endomembrane system"/>
    <property type="evidence" value="ECO:0007669"/>
    <property type="project" value="UniProtKB-SubCell"/>
</dbReference>
<protein>
    <submittedName>
        <fullName evidence="5">Calmodulin binding calcium-transporting ATPase</fullName>
        <ecNumber evidence="5">3.6.3.8</ecNumber>
    </submittedName>
</protein>
<dbReference type="OrthoDB" id="3352408at2759"/>
<dbReference type="Pfam" id="PF00690">
    <property type="entry name" value="Cation_ATPase_N"/>
    <property type="match status" value="1"/>
</dbReference>
<organism evidence="5 6">
    <name type="scientific">Monoraphidium neglectum</name>
    <dbReference type="NCBI Taxonomy" id="145388"/>
    <lineage>
        <taxon>Eukaryota</taxon>
        <taxon>Viridiplantae</taxon>
        <taxon>Chlorophyta</taxon>
        <taxon>core chlorophytes</taxon>
        <taxon>Chlorophyceae</taxon>
        <taxon>CS clade</taxon>
        <taxon>Sphaeropleales</taxon>
        <taxon>Selenastraceae</taxon>
        <taxon>Monoraphidium</taxon>
    </lineage>
</organism>
<proteinExistence type="predicted"/>
<reference evidence="5 6" key="1">
    <citation type="journal article" date="2013" name="BMC Genomics">
        <title>Reconstruction of the lipid metabolism for the microalga Monoraphidium neglectum from its genome sequence reveals characteristics suitable for biofuel production.</title>
        <authorList>
            <person name="Bogen C."/>
            <person name="Al-Dilaimi A."/>
            <person name="Albersmeier A."/>
            <person name="Wichmann J."/>
            <person name="Grundmann M."/>
            <person name="Rupp O."/>
            <person name="Lauersen K.J."/>
            <person name="Blifernez-Klassen O."/>
            <person name="Kalinowski J."/>
            <person name="Goesmann A."/>
            <person name="Mussgnug J.H."/>
            <person name="Kruse O."/>
        </authorList>
    </citation>
    <scope>NUCLEOTIDE SEQUENCE [LARGE SCALE GENOMIC DNA]</scope>
    <source>
        <strain evidence="5 6">SAG 48.87</strain>
    </source>
</reference>
<dbReference type="Gene3D" id="2.70.150.10">
    <property type="entry name" value="Calcium-transporting ATPase, cytoplasmic transduction domain A"/>
    <property type="match status" value="1"/>
</dbReference>
<keyword evidence="5" id="KW-0378">Hydrolase</keyword>
<dbReference type="EC" id="3.6.3.8" evidence="5"/>
<feature type="domain" description="Cation-transporting P-type ATPase N-terminal" evidence="4">
    <location>
        <begin position="44"/>
        <end position="117"/>
    </location>
</feature>
<dbReference type="Proteomes" id="UP000054498">
    <property type="component" value="Unassembled WGS sequence"/>
</dbReference>
<evidence type="ECO:0000256" key="1">
    <source>
        <dbReference type="ARBA" id="ARBA00004127"/>
    </source>
</evidence>
<name>A0A0D2JD05_9CHLO</name>
<evidence type="ECO:0000313" key="5">
    <source>
        <dbReference type="EMBL" id="KIY97527.1"/>
    </source>
</evidence>
<evidence type="ECO:0000256" key="3">
    <source>
        <dbReference type="SAM" id="Phobius"/>
    </source>
</evidence>
<dbReference type="STRING" id="145388.A0A0D2JD05"/>
<sequence>MGCGRKPKEEAPLYDDGPTCPYDIKPSVLFALNENKDMAKLRELGGVAGIAKAIGTHQHTGLDPTAKAGSPASVDEHARVFGPNKYKEVPSKNFFALCFENLKDPIILLLIAAALVSTVLGSALPDQRKEGEWIEGIAIWVAVLIVVAVGERLQPG</sequence>
<evidence type="ECO:0000259" key="4">
    <source>
        <dbReference type="Pfam" id="PF00690"/>
    </source>
</evidence>
<gene>
    <name evidence="5" type="ORF">MNEG_10438</name>
</gene>
<dbReference type="PANTHER" id="PTHR24093">
    <property type="entry name" value="CATION TRANSPORTING ATPASE"/>
    <property type="match status" value="1"/>
</dbReference>
<keyword evidence="3" id="KW-1133">Transmembrane helix</keyword>